<dbReference type="Proteomes" id="UP001176940">
    <property type="component" value="Unassembled WGS sequence"/>
</dbReference>
<accession>A0ABN9LCV5</accession>
<evidence type="ECO:0000256" key="1">
    <source>
        <dbReference type="SAM" id="MobiDB-lite"/>
    </source>
</evidence>
<evidence type="ECO:0000313" key="3">
    <source>
        <dbReference type="Proteomes" id="UP001176940"/>
    </source>
</evidence>
<feature type="region of interest" description="Disordered" evidence="1">
    <location>
        <begin position="152"/>
        <end position="200"/>
    </location>
</feature>
<comment type="caution">
    <text evidence="2">The sequence shown here is derived from an EMBL/GenBank/DDBJ whole genome shotgun (WGS) entry which is preliminary data.</text>
</comment>
<proteinExistence type="predicted"/>
<evidence type="ECO:0008006" key="4">
    <source>
        <dbReference type="Google" id="ProtNLM"/>
    </source>
</evidence>
<dbReference type="EMBL" id="CAUEEQ010015022">
    <property type="protein sequence ID" value="CAJ0938762.1"/>
    <property type="molecule type" value="Genomic_DNA"/>
</dbReference>
<keyword evidence="3" id="KW-1185">Reference proteome</keyword>
<reference evidence="2" key="1">
    <citation type="submission" date="2023-07" db="EMBL/GenBank/DDBJ databases">
        <authorList>
            <person name="Stuckert A."/>
        </authorList>
    </citation>
    <scope>NUCLEOTIDE SEQUENCE</scope>
</reference>
<sequence length="200" mass="22650">MKEEAWKTKPKNLDEHWVAYFCSPVFKSRKSKANKDIKITKKSRYFTYITVSRENCFRGFGVKKSSTPDLHLNCNLSSDNMPKIHPAAKAWIIKRLKTRSIAEVAGTSNVSQRQVQRIKKRFEETGDVFDKPRSVRPHKTTAQKEHMLISVVQSSSQESQKLTKTSKSLAPSVDRTTKPTIQANAGKLPPTSVPVKHVKG</sequence>
<organism evidence="2 3">
    <name type="scientific">Ranitomeya imitator</name>
    <name type="common">mimic poison frog</name>
    <dbReference type="NCBI Taxonomy" id="111125"/>
    <lineage>
        <taxon>Eukaryota</taxon>
        <taxon>Metazoa</taxon>
        <taxon>Chordata</taxon>
        <taxon>Craniata</taxon>
        <taxon>Vertebrata</taxon>
        <taxon>Euteleostomi</taxon>
        <taxon>Amphibia</taxon>
        <taxon>Batrachia</taxon>
        <taxon>Anura</taxon>
        <taxon>Neobatrachia</taxon>
        <taxon>Hyloidea</taxon>
        <taxon>Dendrobatidae</taxon>
        <taxon>Dendrobatinae</taxon>
        <taxon>Ranitomeya</taxon>
    </lineage>
</organism>
<evidence type="ECO:0000313" key="2">
    <source>
        <dbReference type="EMBL" id="CAJ0938762.1"/>
    </source>
</evidence>
<protein>
    <recommendedName>
        <fullName evidence="4">Transposase</fullName>
    </recommendedName>
</protein>
<name>A0ABN9LCV5_9NEOB</name>
<gene>
    <name evidence="2" type="ORF">RIMI_LOCUS7800815</name>
</gene>